<dbReference type="Pfam" id="PF13206">
    <property type="entry name" value="VSG_B"/>
    <property type="match status" value="1"/>
</dbReference>
<keyword evidence="3" id="KW-1003">Cell membrane</keyword>
<name>A0A1J0R676_9TRYP</name>
<keyword evidence="6" id="KW-0472">Membrane</keyword>
<evidence type="ECO:0000256" key="3">
    <source>
        <dbReference type="ARBA" id="ARBA00022475"/>
    </source>
</evidence>
<evidence type="ECO:0000256" key="1">
    <source>
        <dbReference type="ARBA" id="ARBA00002523"/>
    </source>
</evidence>
<evidence type="ECO:0000256" key="6">
    <source>
        <dbReference type="ARBA" id="ARBA00023136"/>
    </source>
</evidence>
<dbReference type="AlphaFoldDB" id="A0A1J0R676"/>
<evidence type="ECO:0000256" key="8">
    <source>
        <dbReference type="ARBA" id="ARBA00023288"/>
    </source>
</evidence>
<evidence type="ECO:0000256" key="4">
    <source>
        <dbReference type="ARBA" id="ARBA00022622"/>
    </source>
</evidence>
<dbReference type="VEuPathDB" id="TriTrypDB:Tb11.v5.0925"/>
<evidence type="ECO:0000256" key="9">
    <source>
        <dbReference type="SAM" id="MobiDB-lite"/>
    </source>
</evidence>
<evidence type="ECO:0000259" key="11">
    <source>
        <dbReference type="Pfam" id="PF13206"/>
    </source>
</evidence>
<proteinExistence type="predicted"/>
<accession>A0A1J0R676</accession>
<dbReference type="GO" id="GO:0098552">
    <property type="term" value="C:side of membrane"/>
    <property type="evidence" value="ECO:0007669"/>
    <property type="project" value="UniProtKB-KW"/>
</dbReference>
<evidence type="ECO:0000256" key="5">
    <source>
        <dbReference type="ARBA" id="ARBA00022729"/>
    </source>
</evidence>
<feature type="chain" id="PRO_5013108427" evidence="10">
    <location>
        <begin position="20"/>
        <end position="487"/>
    </location>
</feature>
<evidence type="ECO:0000256" key="2">
    <source>
        <dbReference type="ARBA" id="ARBA00004609"/>
    </source>
</evidence>
<evidence type="ECO:0000313" key="12">
    <source>
        <dbReference type="EMBL" id="APD73350.1"/>
    </source>
</evidence>
<protein>
    <submittedName>
        <fullName evidence="12">Variant surface glycoprotein 1125.1084</fullName>
    </submittedName>
</protein>
<feature type="domain" description="Trypanosome variant surface glycoprotein B-type N-terminal" evidence="11">
    <location>
        <begin position="9"/>
        <end position="369"/>
    </location>
</feature>
<comment type="function">
    <text evidence="1">VSG forms a coat on the surface of the parasite. The trypanosome evades the immune response of the host by expressing a series of antigenically distinct VSGs from an estimated 1000 VSG genes.</text>
</comment>
<evidence type="ECO:0000256" key="7">
    <source>
        <dbReference type="ARBA" id="ARBA00023180"/>
    </source>
</evidence>
<keyword evidence="7" id="KW-0325">Glycoprotein</keyword>
<sequence>MQLAFWAALIIASVGKTAANSAASKNNAAFAALCEVIRLATIIPKQLQLPAEVESILRTVSAINLTVSDEAFTDRIDVTKAWDTADDDYKNSRKGWDKFHGTWVKAKQELSGADKAKYAPWLKHKRSPTAQAQVAQLAQQVFTLHAEIQALKSQLEPTLVNAALNKAVHGHAKTTPTSFQLTFGNKWSDRAKMCSQTSRTSEPKPGSTLLQDAICPRADKGAPDTSAGKACCDDCAETTTADKQITAGAVDFKAKWNKITAACSQGAAAPTLNTDSLAQAATTLSVALSHKTGTQTNHDYVLGTIAGTGGSGCGGNKANNEGKFVVYKKGLTTEGDEPVLWLKELHNAVLAEEKRKTAMLTINQKLQTMAALNSTLEKLVLVLDSSVRSSQAAAAAAPATGQRGNDKEALDREAACNEAGNDPKACEKLKGKGCTYDASNKKCKLSEEGKKAAAEKEAKKAANHEEKTDSKCSKNSKNNVFKSPDCK</sequence>
<feature type="signal peptide" evidence="10">
    <location>
        <begin position="1"/>
        <end position="19"/>
    </location>
</feature>
<dbReference type="InterPro" id="IPR025932">
    <property type="entry name" value="Trypano_VSG_B_N_dom"/>
</dbReference>
<reference evidence="12" key="1">
    <citation type="submission" date="2016-08" db="EMBL/GenBank/DDBJ databases">
        <title>VSG repertoire of Trypanosoma brucei EATRO 1125.</title>
        <authorList>
            <person name="Cross G.A."/>
        </authorList>
    </citation>
    <scope>NUCLEOTIDE SEQUENCE</scope>
    <source>
        <strain evidence="12">EATRO 1125</strain>
    </source>
</reference>
<feature type="region of interest" description="Disordered" evidence="9">
    <location>
        <begin position="445"/>
        <end position="487"/>
    </location>
</feature>
<dbReference type="GO" id="GO:0005886">
    <property type="term" value="C:plasma membrane"/>
    <property type="evidence" value="ECO:0007669"/>
    <property type="project" value="UniProtKB-SubCell"/>
</dbReference>
<dbReference type="EMBL" id="KX699394">
    <property type="protein sequence ID" value="APD73350.1"/>
    <property type="molecule type" value="Genomic_DNA"/>
</dbReference>
<feature type="compositionally biased region" description="Basic and acidic residues" evidence="9">
    <location>
        <begin position="445"/>
        <end position="472"/>
    </location>
</feature>
<comment type="subcellular location">
    <subcellularLocation>
        <location evidence="2">Cell membrane</location>
        <topology evidence="2">Lipid-anchor</topology>
        <topology evidence="2">GPI-anchor</topology>
    </subcellularLocation>
</comment>
<keyword evidence="8" id="KW-0449">Lipoprotein</keyword>
<dbReference type="VEuPathDB" id="TriTrypDB:Tb427_000529800"/>
<organism evidence="12">
    <name type="scientific">Trypanosoma brucei</name>
    <dbReference type="NCBI Taxonomy" id="5691"/>
    <lineage>
        <taxon>Eukaryota</taxon>
        <taxon>Discoba</taxon>
        <taxon>Euglenozoa</taxon>
        <taxon>Kinetoplastea</taxon>
        <taxon>Metakinetoplastina</taxon>
        <taxon>Trypanosomatida</taxon>
        <taxon>Trypanosomatidae</taxon>
        <taxon>Trypanosoma</taxon>
    </lineage>
</organism>
<keyword evidence="5 10" id="KW-0732">Signal</keyword>
<keyword evidence="4" id="KW-0336">GPI-anchor</keyword>
<evidence type="ECO:0000256" key="10">
    <source>
        <dbReference type="SAM" id="SignalP"/>
    </source>
</evidence>